<evidence type="ECO:0000256" key="1">
    <source>
        <dbReference type="ARBA" id="ARBA00022679"/>
    </source>
</evidence>
<dbReference type="Proteomes" id="UP000321058">
    <property type="component" value="Unassembled WGS sequence"/>
</dbReference>
<dbReference type="PANTHER" id="PTHR47690">
    <property type="entry name" value="GLUCOKINASE"/>
    <property type="match status" value="1"/>
</dbReference>
<keyword evidence="3" id="KW-0963">Cytoplasm</keyword>
<dbReference type="GO" id="GO:0005829">
    <property type="term" value="C:cytosol"/>
    <property type="evidence" value="ECO:0007669"/>
    <property type="project" value="TreeGrafter"/>
</dbReference>
<dbReference type="HAMAP" id="MF_00524">
    <property type="entry name" value="Glucokinase"/>
    <property type="match status" value="1"/>
</dbReference>
<keyword evidence="3" id="KW-0324">Glycolysis</keyword>
<organism evidence="5 6">
    <name type="scientific">Reyranella soli</name>
    <dbReference type="NCBI Taxonomy" id="1230389"/>
    <lineage>
        <taxon>Bacteria</taxon>
        <taxon>Pseudomonadati</taxon>
        <taxon>Pseudomonadota</taxon>
        <taxon>Alphaproteobacteria</taxon>
        <taxon>Hyphomicrobiales</taxon>
        <taxon>Reyranellaceae</taxon>
        <taxon>Reyranella</taxon>
    </lineage>
</organism>
<dbReference type="GO" id="GO:0005524">
    <property type="term" value="F:ATP binding"/>
    <property type="evidence" value="ECO:0007669"/>
    <property type="project" value="UniProtKB-UniRule"/>
</dbReference>
<dbReference type="SUPFAM" id="SSF53067">
    <property type="entry name" value="Actin-like ATPase domain"/>
    <property type="match status" value="1"/>
</dbReference>
<dbReference type="GO" id="GO:0006096">
    <property type="term" value="P:glycolytic process"/>
    <property type="evidence" value="ECO:0007669"/>
    <property type="project" value="UniProtKB-UniRule"/>
</dbReference>
<evidence type="ECO:0000256" key="3">
    <source>
        <dbReference type="HAMAP-Rule" id="MF_00524"/>
    </source>
</evidence>
<reference evidence="5 6" key="1">
    <citation type="submission" date="2019-07" db="EMBL/GenBank/DDBJ databases">
        <title>Whole genome shotgun sequence of Reyranella soli NBRC 108950.</title>
        <authorList>
            <person name="Hosoyama A."/>
            <person name="Uohara A."/>
            <person name="Ohji S."/>
            <person name="Ichikawa N."/>
        </authorList>
    </citation>
    <scope>NUCLEOTIDE SEQUENCE [LARGE SCALE GENOMIC DNA]</scope>
    <source>
        <strain evidence="5 6">NBRC 108950</strain>
    </source>
</reference>
<keyword evidence="3" id="KW-0547">Nucleotide-binding</keyword>
<keyword evidence="6" id="KW-1185">Reference proteome</keyword>
<comment type="subcellular location">
    <subcellularLocation>
        <location evidence="3">Cytoplasm</location>
    </subcellularLocation>
</comment>
<dbReference type="PANTHER" id="PTHR47690:SF1">
    <property type="entry name" value="GLUCOKINASE"/>
    <property type="match status" value="1"/>
</dbReference>
<evidence type="ECO:0000313" key="5">
    <source>
        <dbReference type="EMBL" id="GEP57092.1"/>
    </source>
</evidence>
<dbReference type="Pfam" id="PF02685">
    <property type="entry name" value="Glucokinase"/>
    <property type="match status" value="1"/>
</dbReference>
<comment type="caution">
    <text evidence="5">The sequence shown here is derived from an EMBL/GenBank/DDBJ whole genome shotgun (WGS) entry which is preliminary data.</text>
</comment>
<dbReference type="AlphaFoldDB" id="A0A512NDU6"/>
<dbReference type="GO" id="GO:0005536">
    <property type="term" value="F:D-glucose binding"/>
    <property type="evidence" value="ECO:0007669"/>
    <property type="project" value="InterPro"/>
</dbReference>
<dbReference type="NCBIfam" id="NF009073">
    <property type="entry name" value="PRK12408.1"/>
    <property type="match status" value="1"/>
</dbReference>
<keyword evidence="2 3" id="KW-0418">Kinase</keyword>
<comment type="similarity">
    <text evidence="3 4">Belongs to the bacterial glucokinase family.</text>
</comment>
<sequence>MSGCLLADIGGTKARFAVLRDSRLGAVETLATRDYANAIDAIRDFLGRHSEHGIDSAVIAGAGPVQDGRCALTNASWVLDSGELAKALGLRTAKVVNDLVALAWAAPEFVASDVITIGRGQAAASEPIVLIAPGTGLGMACFVPDGAQAMASEGGHATLASTTDDEAAAVKFLHRRYGHVSAERVLSGGGLVNLYDALADHQGAQPPSLAPEEIVRTAIDGQSERARRALDMFCAFLGSVAGNAALTFAARGGVLIAGGIAPRIVDYLRKADFRERFENKGRLRDYLARIPTRIVIRPDPAFLGLAALANRDRAGART</sequence>
<evidence type="ECO:0000313" key="6">
    <source>
        <dbReference type="Proteomes" id="UP000321058"/>
    </source>
</evidence>
<comment type="catalytic activity">
    <reaction evidence="3">
        <text>D-glucose + ATP = D-glucose 6-phosphate + ADP + H(+)</text>
        <dbReference type="Rhea" id="RHEA:17825"/>
        <dbReference type="ChEBI" id="CHEBI:4167"/>
        <dbReference type="ChEBI" id="CHEBI:15378"/>
        <dbReference type="ChEBI" id="CHEBI:30616"/>
        <dbReference type="ChEBI" id="CHEBI:61548"/>
        <dbReference type="ChEBI" id="CHEBI:456216"/>
        <dbReference type="EC" id="2.7.1.2"/>
    </reaction>
</comment>
<dbReference type="InterPro" id="IPR043129">
    <property type="entry name" value="ATPase_NBD"/>
</dbReference>
<keyword evidence="3" id="KW-0067">ATP-binding</keyword>
<dbReference type="RefSeq" id="WP_147151463.1">
    <property type="nucleotide sequence ID" value="NZ_BKAJ01000074.1"/>
</dbReference>
<evidence type="ECO:0000256" key="4">
    <source>
        <dbReference type="RuleBase" id="RU004046"/>
    </source>
</evidence>
<feature type="binding site" evidence="3">
    <location>
        <begin position="7"/>
        <end position="12"/>
    </location>
    <ligand>
        <name>ATP</name>
        <dbReference type="ChEBI" id="CHEBI:30616"/>
    </ligand>
</feature>
<protein>
    <recommendedName>
        <fullName evidence="3">Glucokinase</fullName>
        <ecNumber evidence="3">2.7.1.2</ecNumber>
    </recommendedName>
    <alternativeName>
        <fullName evidence="3">Glucose kinase</fullName>
    </alternativeName>
</protein>
<keyword evidence="1 3" id="KW-0808">Transferase</keyword>
<dbReference type="NCBIfam" id="TIGR00749">
    <property type="entry name" value="glk"/>
    <property type="match status" value="1"/>
</dbReference>
<proteinExistence type="inferred from homology"/>
<dbReference type="InterPro" id="IPR050201">
    <property type="entry name" value="Bacterial_glucokinase"/>
</dbReference>
<dbReference type="EMBL" id="BKAJ01000074">
    <property type="protein sequence ID" value="GEP57092.1"/>
    <property type="molecule type" value="Genomic_DNA"/>
</dbReference>
<dbReference type="OrthoDB" id="9800595at2"/>
<dbReference type="Gene3D" id="3.40.367.20">
    <property type="match status" value="1"/>
</dbReference>
<gene>
    <name evidence="5" type="primary">glk_1</name>
    <name evidence="3" type="synonym">glk</name>
    <name evidence="5" type="ORF">RSO01_42580</name>
</gene>
<name>A0A512NDU6_9HYPH</name>
<dbReference type="InterPro" id="IPR003836">
    <property type="entry name" value="Glucokinase"/>
</dbReference>
<dbReference type="CDD" id="cd24008">
    <property type="entry name" value="ASKHA_NBD_GLK"/>
    <property type="match status" value="1"/>
</dbReference>
<accession>A0A512NDU6</accession>
<evidence type="ECO:0000256" key="2">
    <source>
        <dbReference type="ARBA" id="ARBA00022777"/>
    </source>
</evidence>
<dbReference type="EC" id="2.7.1.2" evidence="3"/>
<dbReference type="Gene3D" id="3.30.420.40">
    <property type="match status" value="1"/>
</dbReference>
<dbReference type="GO" id="GO:0004340">
    <property type="term" value="F:glucokinase activity"/>
    <property type="evidence" value="ECO:0007669"/>
    <property type="project" value="UniProtKB-UniRule"/>
</dbReference>